<reference evidence="4 6" key="1">
    <citation type="submission" date="2015-05" db="EMBL/GenBank/DDBJ databases">
        <title>Genome assembly of Archangium gephyra DSM 2261.</title>
        <authorList>
            <person name="Sharma G."/>
            <person name="Subramanian S."/>
        </authorList>
    </citation>
    <scope>NUCLEOTIDE SEQUENCE [LARGE SCALE GENOMIC DNA]</scope>
    <source>
        <strain evidence="4 6">DSM 2261</strain>
    </source>
</reference>
<dbReference type="EMBL" id="CP011509">
    <property type="protein sequence ID" value="AKI99669.1"/>
    <property type="molecule type" value="Genomic_DNA"/>
</dbReference>
<accession>A0AAC8TBC4</accession>
<organism evidence="4 6">
    <name type="scientific">Archangium gephyra</name>
    <dbReference type="NCBI Taxonomy" id="48"/>
    <lineage>
        <taxon>Bacteria</taxon>
        <taxon>Pseudomonadati</taxon>
        <taxon>Myxococcota</taxon>
        <taxon>Myxococcia</taxon>
        <taxon>Myxococcales</taxon>
        <taxon>Cystobacterineae</taxon>
        <taxon>Archangiaceae</taxon>
        <taxon>Archangium</taxon>
    </lineage>
</organism>
<dbReference type="RefSeq" id="WP_053066150.1">
    <property type="nucleotide sequence ID" value="NZ_CP011509.1"/>
</dbReference>
<dbReference type="Proteomes" id="UP000035579">
    <property type="component" value="Chromosome"/>
</dbReference>
<sequence length="634" mass="71200">MKSSPIVKARIHPAIGVARVGNSDEWFIGPEVPDRAPYPEGGFKDEAGRLKRQAARFRVYGYDAQDRVVRELTLEEADITWTVHVANKKAAWYQFDTALDIPEAQPATLRNAHFTGADRQKLVIDPGPRSISGRDQKGAAHRFDSGRFIDEPVYLGELRTDAQGHLIFLGGLGHSNSPFPSNTLTTFANNDGWHDDTSDGPVSARVVLKGSSDALPVEPAWVVTAPPNYAPDIIGFVTLYELLQDVAAQQWLPLPEKPSFSEHIYPLLARLVETQWVNKGFLSQFGWKAPMELLEPAYLARLSRPPDTSADGQGADPYKEDRVNLFNAFRSPAFKLMDRLALPPIYGDGMERTPQNPRQWLSVTATQYRWLKQWAAGDFLQGAPLKPPPPFFEEVPLEKRPETLDKAALHYCLGGPFHPGCEVTWPMRHVTLYAEPYRVRVRSPREPEPDYGPTLTPAAAVGTNGPLYAQGPGDLTRWMAVPWQSDTSSCLSGYDATYDEYLPTFWPARVPNQVLTEQSYQVVMDESRPLEERQQSFMERAHWLRIFRQEYLMLINQFVTGFDKVGLVERRPGPADGAFPEVLYVETGVEAGQLPAEEKGLLAARAERPRPAEQWRPRGLELAEKAHSRRRGGR</sequence>
<reference evidence="5 7" key="2">
    <citation type="submission" date="2018-08" db="EMBL/GenBank/DDBJ databases">
        <title>Genomic Encyclopedia of Archaeal and Bacterial Type Strains, Phase II (KMG-II): from individual species to whole genera.</title>
        <authorList>
            <person name="Goeker M."/>
        </authorList>
    </citation>
    <scope>NUCLEOTIDE SEQUENCE [LARGE SCALE GENOMIC DNA]</scope>
    <source>
        <strain evidence="5 7">DSM 2261</strain>
    </source>
</reference>
<evidence type="ECO:0000256" key="1">
    <source>
        <dbReference type="SAM" id="MobiDB-lite"/>
    </source>
</evidence>
<dbReference type="InterPro" id="IPR041168">
    <property type="entry name" value="LodA_N"/>
</dbReference>
<feature type="domain" description="L-Lysine epsilon oxidase N-terminal" evidence="2">
    <location>
        <begin position="12"/>
        <end position="223"/>
    </location>
</feature>
<feature type="region of interest" description="Disordered" evidence="1">
    <location>
        <begin position="603"/>
        <end position="634"/>
    </location>
</feature>
<dbReference type="CDD" id="cd14731">
    <property type="entry name" value="LodA_like_1"/>
    <property type="match status" value="1"/>
</dbReference>
<gene>
    <name evidence="4" type="ORF">AA314_01296</name>
    <name evidence="5" type="ORF">ATI61_109137</name>
</gene>
<dbReference type="Proteomes" id="UP000256345">
    <property type="component" value="Unassembled WGS sequence"/>
</dbReference>
<feature type="domain" description="L-lysine epsilon oxidase C-terminal" evidence="3">
    <location>
        <begin position="355"/>
        <end position="506"/>
    </location>
</feature>
<dbReference type="Pfam" id="PF18417">
    <property type="entry name" value="LodA_C"/>
    <property type="match status" value="1"/>
</dbReference>
<dbReference type="KEGG" id="age:AA314_01296"/>
<evidence type="ECO:0000313" key="5">
    <source>
        <dbReference type="EMBL" id="REG27800.1"/>
    </source>
</evidence>
<evidence type="ECO:0000259" key="3">
    <source>
        <dbReference type="Pfam" id="PF18417"/>
    </source>
</evidence>
<dbReference type="EMBL" id="QUMU01000009">
    <property type="protein sequence ID" value="REG27800.1"/>
    <property type="molecule type" value="Genomic_DNA"/>
</dbReference>
<dbReference type="AlphaFoldDB" id="A0AAC8TBC4"/>
<proteinExistence type="predicted"/>
<feature type="compositionally biased region" description="Basic and acidic residues" evidence="1">
    <location>
        <begin position="603"/>
        <end position="626"/>
    </location>
</feature>
<name>A0AAC8TBC4_9BACT</name>
<evidence type="ECO:0000313" key="4">
    <source>
        <dbReference type="EMBL" id="AKI99669.1"/>
    </source>
</evidence>
<evidence type="ECO:0000313" key="7">
    <source>
        <dbReference type="Proteomes" id="UP000256345"/>
    </source>
</evidence>
<keyword evidence="7" id="KW-1185">Reference proteome</keyword>
<dbReference type="InterPro" id="IPR041173">
    <property type="entry name" value="LodA_C"/>
</dbReference>
<dbReference type="Pfam" id="PF17990">
    <property type="entry name" value="LodA_N"/>
    <property type="match status" value="1"/>
</dbReference>
<evidence type="ECO:0000259" key="2">
    <source>
        <dbReference type="Pfam" id="PF17990"/>
    </source>
</evidence>
<protein>
    <submittedName>
        <fullName evidence="4">Lysine-epsilon oxidase</fullName>
    </submittedName>
</protein>
<evidence type="ECO:0000313" key="6">
    <source>
        <dbReference type="Proteomes" id="UP000035579"/>
    </source>
</evidence>
<dbReference type="InterPro" id="IPR033798">
    <property type="entry name" value="LodA-like"/>
</dbReference>